<dbReference type="AlphaFoldDB" id="A0A1I2D7V9"/>
<dbReference type="SUPFAM" id="SSF51905">
    <property type="entry name" value="FAD/NAD(P)-binding domain"/>
    <property type="match status" value="1"/>
</dbReference>
<evidence type="ECO:0000259" key="3">
    <source>
        <dbReference type="Pfam" id="PF01494"/>
    </source>
</evidence>
<dbReference type="InterPro" id="IPR002938">
    <property type="entry name" value="FAD-bd"/>
</dbReference>
<reference evidence="5" key="1">
    <citation type="submission" date="2016-10" db="EMBL/GenBank/DDBJ databases">
        <authorList>
            <person name="Varghese N."/>
            <person name="Submissions S."/>
        </authorList>
    </citation>
    <scope>NUCLEOTIDE SEQUENCE [LARGE SCALE GENOMIC DNA]</scope>
    <source>
        <strain evidence="5">ATCC 25963</strain>
    </source>
</reference>
<organism evidence="4 5">
    <name type="scientific">Nannocystis exedens</name>
    <dbReference type="NCBI Taxonomy" id="54"/>
    <lineage>
        <taxon>Bacteria</taxon>
        <taxon>Pseudomonadati</taxon>
        <taxon>Myxococcota</taxon>
        <taxon>Polyangia</taxon>
        <taxon>Nannocystales</taxon>
        <taxon>Nannocystaceae</taxon>
        <taxon>Nannocystis</taxon>
    </lineage>
</organism>
<accession>A0A1I2D7V9</accession>
<dbReference type="EMBL" id="FOMX01000019">
    <property type="protein sequence ID" value="SFE76531.1"/>
    <property type="molecule type" value="Genomic_DNA"/>
</dbReference>
<keyword evidence="5" id="KW-1185">Reference proteome</keyword>
<dbReference type="PANTHER" id="PTHR43476">
    <property type="entry name" value="3-(3-HYDROXY-PHENYL)PROPIONATE/3-HYDROXYCINNAMIC ACID HYDROXYLASE"/>
    <property type="match status" value="1"/>
</dbReference>
<dbReference type="InterPro" id="IPR036188">
    <property type="entry name" value="FAD/NAD-bd_sf"/>
</dbReference>
<dbReference type="OrthoDB" id="5482506at2"/>
<dbReference type="Pfam" id="PF01494">
    <property type="entry name" value="FAD_binding_3"/>
    <property type="match status" value="1"/>
</dbReference>
<gene>
    <name evidence="4" type="ORF">SAMN02745121_05437</name>
</gene>
<sequence>MFTPSFDVAILGCGPTGAVLANLLGGLGLRVVVCEREPEVHPIPRATHIDEETLRNFQATGLLAELWPHTCEFGEAEIVDEDGARLLIDRIGERDSPHGYSGARFFDQPAFERLLRAGLQRYPNVRRELGVDVVGIDVRADHVVLAARRADGQSLDLRAAWLVGCDGGRSLTRDVLGATMASLAPRRHWLIVDTLLRDLADDAALPGRFRYRLGRERLSIFAHGIGRNRRWEFQLGEHEDAPDEATVRRWLARDIDSDRLEITRIAKYAHNALLAAPWRSGPVLLAGDAAHMMPPSAGQGMCAGIRDAVNLAWKLHRVITGRASPDLLASYERERRAHVEQVLRGTLFIGNRLQADHALQRWCRRRLLRLIGRFAPLLALTRRLGMRRPRLRHGCFDHASRWHGHPLPQVRVRHLGIDLPLDDLLGYRFALVVRAECLTLRLREWAAGHDIALVRPGVDFEEHDGALLRFLRARRLDFVLVRPDRQIFGAGDVSALSRVQAAFDAHFAPASPPQPRHESATVAPVSR</sequence>
<evidence type="ECO:0000313" key="5">
    <source>
        <dbReference type="Proteomes" id="UP000199400"/>
    </source>
</evidence>
<dbReference type="PANTHER" id="PTHR43476:SF3">
    <property type="entry name" value="FAD-BINDING MONOOXYGENASE"/>
    <property type="match status" value="1"/>
</dbReference>
<dbReference type="STRING" id="54.SAMN02745121_05437"/>
<name>A0A1I2D7V9_9BACT</name>
<evidence type="ECO:0000256" key="1">
    <source>
        <dbReference type="ARBA" id="ARBA00023002"/>
    </source>
</evidence>
<dbReference type="GO" id="GO:0071949">
    <property type="term" value="F:FAD binding"/>
    <property type="evidence" value="ECO:0007669"/>
    <property type="project" value="InterPro"/>
</dbReference>
<dbReference type="GO" id="GO:0008688">
    <property type="term" value="F:3-(3-hydroxyphenyl)propionate hydroxylase activity"/>
    <property type="evidence" value="ECO:0007669"/>
    <property type="project" value="TreeGrafter"/>
</dbReference>
<dbReference type="Gene3D" id="3.40.30.120">
    <property type="match status" value="1"/>
</dbReference>
<proteinExistence type="predicted"/>
<feature type="region of interest" description="Disordered" evidence="2">
    <location>
        <begin position="507"/>
        <end position="527"/>
    </location>
</feature>
<dbReference type="Proteomes" id="UP000199400">
    <property type="component" value="Unassembled WGS sequence"/>
</dbReference>
<evidence type="ECO:0000256" key="2">
    <source>
        <dbReference type="SAM" id="MobiDB-lite"/>
    </source>
</evidence>
<dbReference type="Gene3D" id="3.50.50.60">
    <property type="entry name" value="FAD/NAD(P)-binding domain"/>
    <property type="match status" value="1"/>
</dbReference>
<dbReference type="RefSeq" id="WP_096328782.1">
    <property type="nucleotide sequence ID" value="NZ_FOMX01000019.1"/>
</dbReference>
<protein>
    <submittedName>
        <fullName evidence="4">3-(3-hydroxy-phenyl)propionate hydroxylase</fullName>
    </submittedName>
</protein>
<dbReference type="Gene3D" id="3.30.70.2450">
    <property type="match status" value="1"/>
</dbReference>
<dbReference type="GO" id="GO:0019622">
    <property type="term" value="P:3-(3-hydroxy)phenylpropionate catabolic process"/>
    <property type="evidence" value="ECO:0007669"/>
    <property type="project" value="TreeGrafter"/>
</dbReference>
<dbReference type="PRINTS" id="PR00420">
    <property type="entry name" value="RNGMNOXGNASE"/>
</dbReference>
<evidence type="ECO:0000313" key="4">
    <source>
        <dbReference type="EMBL" id="SFE76531.1"/>
    </source>
</evidence>
<keyword evidence="1" id="KW-0560">Oxidoreductase</keyword>
<feature type="domain" description="FAD-binding" evidence="3">
    <location>
        <begin position="6"/>
        <end position="345"/>
    </location>
</feature>
<dbReference type="InterPro" id="IPR050631">
    <property type="entry name" value="PheA/TfdB_FAD_monoxygenase"/>
</dbReference>
<dbReference type="NCBIfam" id="NF004829">
    <property type="entry name" value="PRK06183.1-3"/>
    <property type="match status" value="1"/>
</dbReference>